<keyword evidence="6" id="KW-1133">Transmembrane helix</keyword>
<feature type="transmembrane region" description="Helical" evidence="6">
    <location>
        <begin position="6"/>
        <end position="26"/>
    </location>
</feature>
<dbReference type="Gene3D" id="1.10.630.10">
    <property type="entry name" value="Cytochrome P450"/>
    <property type="match status" value="1"/>
</dbReference>
<keyword evidence="8" id="KW-1185">Reference proteome</keyword>
<organism evidence="7 8">
    <name type="scientific">Coprinellus micaceus</name>
    <name type="common">Glistening ink-cap mushroom</name>
    <name type="synonym">Coprinus micaceus</name>
    <dbReference type="NCBI Taxonomy" id="71717"/>
    <lineage>
        <taxon>Eukaryota</taxon>
        <taxon>Fungi</taxon>
        <taxon>Dikarya</taxon>
        <taxon>Basidiomycota</taxon>
        <taxon>Agaricomycotina</taxon>
        <taxon>Agaricomycetes</taxon>
        <taxon>Agaricomycetidae</taxon>
        <taxon>Agaricales</taxon>
        <taxon>Agaricineae</taxon>
        <taxon>Psathyrellaceae</taxon>
        <taxon>Coprinellus</taxon>
    </lineage>
</organism>
<evidence type="ECO:0000256" key="1">
    <source>
        <dbReference type="ARBA" id="ARBA00010617"/>
    </source>
</evidence>
<keyword evidence="6" id="KW-0812">Transmembrane</keyword>
<dbReference type="GO" id="GO:0016705">
    <property type="term" value="F:oxidoreductase activity, acting on paired donors, with incorporation or reduction of molecular oxygen"/>
    <property type="evidence" value="ECO:0007669"/>
    <property type="project" value="InterPro"/>
</dbReference>
<dbReference type="Pfam" id="PF00067">
    <property type="entry name" value="p450"/>
    <property type="match status" value="1"/>
</dbReference>
<dbReference type="OrthoDB" id="1470350at2759"/>
<dbReference type="SUPFAM" id="SSF48264">
    <property type="entry name" value="Cytochrome P450"/>
    <property type="match status" value="1"/>
</dbReference>
<keyword evidence="4" id="KW-0560">Oxidoreductase</keyword>
<dbReference type="PANTHER" id="PTHR24302:SF15">
    <property type="entry name" value="FATTY-ACID PEROXYGENASE"/>
    <property type="match status" value="1"/>
</dbReference>
<evidence type="ECO:0000313" key="8">
    <source>
        <dbReference type="Proteomes" id="UP000298030"/>
    </source>
</evidence>
<dbReference type="Proteomes" id="UP000298030">
    <property type="component" value="Unassembled WGS sequence"/>
</dbReference>
<keyword evidence="5" id="KW-0408">Iron</keyword>
<comment type="similarity">
    <text evidence="1">Belongs to the cytochrome P450 family.</text>
</comment>
<protein>
    <submittedName>
        <fullName evidence="7">Cytochrome P450</fullName>
    </submittedName>
</protein>
<evidence type="ECO:0000256" key="6">
    <source>
        <dbReference type="SAM" id="Phobius"/>
    </source>
</evidence>
<reference evidence="7 8" key="1">
    <citation type="journal article" date="2019" name="Nat. Ecol. Evol.">
        <title>Megaphylogeny resolves global patterns of mushroom evolution.</title>
        <authorList>
            <person name="Varga T."/>
            <person name="Krizsan K."/>
            <person name="Foldi C."/>
            <person name="Dima B."/>
            <person name="Sanchez-Garcia M."/>
            <person name="Sanchez-Ramirez S."/>
            <person name="Szollosi G.J."/>
            <person name="Szarkandi J.G."/>
            <person name="Papp V."/>
            <person name="Albert L."/>
            <person name="Andreopoulos W."/>
            <person name="Angelini C."/>
            <person name="Antonin V."/>
            <person name="Barry K.W."/>
            <person name="Bougher N.L."/>
            <person name="Buchanan P."/>
            <person name="Buyck B."/>
            <person name="Bense V."/>
            <person name="Catcheside P."/>
            <person name="Chovatia M."/>
            <person name="Cooper J."/>
            <person name="Damon W."/>
            <person name="Desjardin D."/>
            <person name="Finy P."/>
            <person name="Geml J."/>
            <person name="Haridas S."/>
            <person name="Hughes K."/>
            <person name="Justo A."/>
            <person name="Karasinski D."/>
            <person name="Kautmanova I."/>
            <person name="Kiss B."/>
            <person name="Kocsube S."/>
            <person name="Kotiranta H."/>
            <person name="LaButti K.M."/>
            <person name="Lechner B.E."/>
            <person name="Liimatainen K."/>
            <person name="Lipzen A."/>
            <person name="Lukacs Z."/>
            <person name="Mihaltcheva S."/>
            <person name="Morgado L.N."/>
            <person name="Niskanen T."/>
            <person name="Noordeloos M.E."/>
            <person name="Ohm R.A."/>
            <person name="Ortiz-Santana B."/>
            <person name="Ovrebo C."/>
            <person name="Racz N."/>
            <person name="Riley R."/>
            <person name="Savchenko A."/>
            <person name="Shiryaev A."/>
            <person name="Soop K."/>
            <person name="Spirin V."/>
            <person name="Szebenyi C."/>
            <person name="Tomsovsky M."/>
            <person name="Tulloss R.E."/>
            <person name="Uehling J."/>
            <person name="Grigoriev I.V."/>
            <person name="Vagvolgyi C."/>
            <person name="Papp T."/>
            <person name="Martin F.M."/>
            <person name="Miettinen O."/>
            <person name="Hibbett D.S."/>
            <person name="Nagy L.G."/>
        </authorList>
    </citation>
    <scope>NUCLEOTIDE SEQUENCE [LARGE SCALE GENOMIC DNA]</scope>
    <source>
        <strain evidence="7 8">FP101781</strain>
    </source>
</reference>
<keyword evidence="6" id="KW-0472">Membrane</keyword>
<name>A0A4Y7TGH3_COPMI</name>
<gene>
    <name evidence="7" type="ORF">FA13DRAFT_1790098</name>
</gene>
<evidence type="ECO:0000256" key="5">
    <source>
        <dbReference type="ARBA" id="ARBA00023004"/>
    </source>
</evidence>
<keyword evidence="2" id="KW-0349">Heme</keyword>
<dbReference type="InterPro" id="IPR036396">
    <property type="entry name" value="Cyt_P450_sf"/>
</dbReference>
<dbReference type="InterPro" id="IPR001128">
    <property type="entry name" value="Cyt_P450"/>
</dbReference>
<dbReference type="GO" id="GO:0005506">
    <property type="term" value="F:iron ion binding"/>
    <property type="evidence" value="ECO:0007669"/>
    <property type="project" value="InterPro"/>
</dbReference>
<dbReference type="InterPro" id="IPR050705">
    <property type="entry name" value="Cytochrome_P450_3A"/>
</dbReference>
<accession>A0A4Y7TGH3</accession>
<evidence type="ECO:0000256" key="3">
    <source>
        <dbReference type="ARBA" id="ARBA00022723"/>
    </source>
</evidence>
<dbReference type="PANTHER" id="PTHR24302">
    <property type="entry name" value="CYTOCHROME P450 FAMILY 3"/>
    <property type="match status" value="1"/>
</dbReference>
<dbReference type="GO" id="GO:0008395">
    <property type="term" value="F:steroid hydroxylase activity"/>
    <property type="evidence" value="ECO:0007669"/>
    <property type="project" value="TreeGrafter"/>
</dbReference>
<dbReference type="GO" id="GO:0020037">
    <property type="term" value="F:heme binding"/>
    <property type="evidence" value="ECO:0007669"/>
    <property type="project" value="InterPro"/>
</dbReference>
<evidence type="ECO:0000313" key="7">
    <source>
        <dbReference type="EMBL" id="TEB33028.1"/>
    </source>
</evidence>
<comment type="caution">
    <text evidence="7">The sequence shown here is derived from an EMBL/GenBank/DDBJ whole genome shotgun (WGS) entry which is preliminary data.</text>
</comment>
<dbReference type="AlphaFoldDB" id="A0A4Y7TGH3"/>
<sequence length="156" mass="17855">MVTTLLKFSLTIGGSYLLWTLARIFIFPHPLDKVPGPPPQSIVFGRVHQLFAPDGHFHDYLVENYGRAAGLFGLFKRRILYIHDPKALHHIFIKDQHIYEESRAFAITTKYVFGDGLLASSGAHHRKQRKMLNPVFSIGYLKRIIPGFFEVTYKAS</sequence>
<evidence type="ECO:0000256" key="2">
    <source>
        <dbReference type="ARBA" id="ARBA00022617"/>
    </source>
</evidence>
<evidence type="ECO:0000256" key="4">
    <source>
        <dbReference type="ARBA" id="ARBA00023002"/>
    </source>
</evidence>
<dbReference type="EMBL" id="QPFP01000013">
    <property type="protein sequence ID" value="TEB33028.1"/>
    <property type="molecule type" value="Genomic_DNA"/>
</dbReference>
<keyword evidence="3" id="KW-0479">Metal-binding</keyword>
<proteinExistence type="inferred from homology"/>